<sequence>MGGTERGREGGPCLATRQPVNLASLPLFSHVALDRGETGQEKQNKKKGLRNYQIKESAERKEQLS</sequence>
<feature type="compositionally biased region" description="Basic and acidic residues" evidence="1">
    <location>
        <begin position="56"/>
        <end position="65"/>
    </location>
</feature>
<comment type="caution">
    <text evidence="2">The sequence shown here is derived from an EMBL/GenBank/DDBJ whole genome shotgun (WGS) entry which is preliminary data.</text>
</comment>
<keyword evidence="3" id="KW-1185">Reference proteome</keyword>
<dbReference type="AlphaFoldDB" id="A0A5B7DIX0"/>
<gene>
    <name evidence="2" type="ORF">E2C01_014471</name>
</gene>
<reference evidence="2 3" key="1">
    <citation type="submission" date="2019-05" db="EMBL/GenBank/DDBJ databases">
        <title>Another draft genome of Portunus trituberculatus and its Hox gene families provides insights of decapod evolution.</title>
        <authorList>
            <person name="Jeong J.-H."/>
            <person name="Song I."/>
            <person name="Kim S."/>
            <person name="Choi T."/>
            <person name="Kim D."/>
            <person name="Ryu S."/>
            <person name="Kim W."/>
        </authorList>
    </citation>
    <scope>NUCLEOTIDE SEQUENCE [LARGE SCALE GENOMIC DNA]</scope>
    <source>
        <tissue evidence="2">Muscle</tissue>
    </source>
</reference>
<evidence type="ECO:0000313" key="3">
    <source>
        <dbReference type="Proteomes" id="UP000324222"/>
    </source>
</evidence>
<organism evidence="2 3">
    <name type="scientific">Portunus trituberculatus</name>
    <name type="common">Swimming crab</name>
    <name type="synonym">Neptunus trituberculatus</name>
    <dbReference type="NCBI Taxonomy" id="210409"/>
    <lineage>
        <taxon>Eukaryota</taxon>
        <taxon>Metazoa</taxon>
        <taxon>Ecdysozoa</taxon>
        <taxon>Arthropoda</taxon>
        <taxon>Crustacea</taxon>
        <taxon>Multicrustacea</taxon>
        <taxon>Malacostraca</taxon>
        <taxon>Eumalacostraca</taxon>
        <taxon>Eucarida</taxon>
        <taxon>Decapoda</taxon>
        <taxon>Pleocyemata</taxon>
        <taxon>Brachyura</taxon>
        <taxon>Eubrachyura</taxon>
        <taxon>Portunoidea</taxon>
        <taxon>Portunidae</taxon>
        <taxon>Portuninae</taxon>
        <taxon>Portunus</taxon>
    </lineage>
</organism>
<accession>A0A5B7DIX0</accession>
<evidence type="ECO:0000256" key="1">
    <source>
        <dbReference type="SAM" id="MobiDB-lite"/>
    </source>
</evidence>
<feature type="compositionally biased region" description="Basic and acidic residues" evidence="1">
    <location>
        <begin position="34"/>
        <end position="43"/>
    </location>
</feature>
<proteinExistence type="predicted"/>
<dbReference type="EMBL" id="VSRR010000981">
    <property type="protein sequence ID" value="MPC21481.1"/>
    <property type="molecule type" value="Genomic_DNA"/>
</dbReference>
<feature type="region of interest" description="Disordered" evidence="1">
    <location>
        <begin position="34"/>
        <end position="65"/>
    </location>
</feature>
<evidence type="ECO:0000313" key="2">
    <source>
        <dbReference type="EMBL" id="MPC21481.1"/>
    </source>
</evidence>
<name>A0A5B7DIX0_PORTR</name>
<protein>
    <submittedName>
        <fullName evidence="2">Uncharacterized protein</fullName>
    </submittedName>
</protein>
<dbReference type="Proteomes" id="UP000324222">
    <property type="component" value="Unassembled WGS sequence"/>
</dbReference>